<keyword evidence="2" id="KW-1185">Reference proteome</keyword>
<evidence type="ECO:0000313" key="1">
    <source>
        <dbReference type="EMBL" id="AGF84902.1"/>
    </source>
</evidence>
<accession>M1PW04</accession>
<dbReference type="SUPFAM" id="SSF52058">
    <property type="entry name" value="L domain-like"/>
    <property type="match status" value="1"/>
</dbReference>
<dbReference type="InterPro" id="IPR032675">
    <property type="entry name" value="LRR_dom_sf"/>
</dbReference>
<dbReference type="Pfam" id="PF05725">
    <property type="entry name" value="FNIP"/>
    <property type="match status" value="3"/>
</dbReference>
<dbReference type="Gene3D" id="3.80.10.10">
    <property type="entry name" value="Ribonuclease Inhibitor"/>
    <property type="match status" value="1"/>
</dbReference>
<dbReference type="EMBL" id="KC008572">
    <property type="protein sequence ID" value="AGF84902.1"/>
    <property type="molecule type" value="Genomic_DNA"/>
</dbReference>
<proteinExistence type="predicted"/>
<evidence type="ECO:0000313" key="2">
    <source>
        <dbReference type="Proteomes" id="UP000241071"/>
    </source>
</evidence>
<protein>
    <submittedName>
        <fullName evidence="1">Repeat-containing protein</fullName>
    </submittedName>
</protein>
<dbReference type="InterPro" id="IPR051251">
    <property type="entry name" value="STK_FNIP-Repeat"/>
</dbReference>
<dbReference type="Proteomes" id="UP000241071">
    <property type="component" value="Segment"/>
</dbReference>
<dbReference type="InterPro" id="IPR008615">
    <property type="entry name" value="FNIP"/>
</dbReference>
<gene>
    <name evidence="1" type="ORF">glt_00093</name>
</gene>
<dbReference type="PANTHER" id="PTHR32134:SF169">
    <property type="entry name" value="FNIP REPEAT-CONTAINING PROTEIN-RELATED"/>
    <property type="match status" value="1"/>
</dbReference>
<reference evidence="1 2" key="1">
    <citation type="submission" date="2012-10" db="EMBL/GenBank/DDBJ databases">
        <title>Complete genome sequence of Moumouvirus goulette.</title>
        <authorList>
            <person name="Fournous G."/>
            <person name="Bougalmi M."/>
            <person name="Colson P."/>
        </authorList>
    </citation>
    <scope>NUCLEOTIDE SEQUENCE [LARGE SCALE GENOMIC DNA]</scope>
</reference>
<name>M1PW04_9VIRU</name>
<organism evidence="1 2">
    <name type="scientific">Moumouvirus goulette</name>
    <dbReference type="NCBI Taxonomy" id="1247379"/>
    <lineage>
        <taxon>Viruses</taxon>
        <taxon>Varidnaviria</taxon>
        <taxon>Bamfordvirae</taxon>
        <taxon>Nucleocytoviricota</taxon>
        <taxon>Megaviricetes</taxon>
        <taxon>Imitervirales</taxon>
        <taxon>Mimiviridae</taxon>
        <taxon>Megamimivirinae</taxon>
        <taxon>Moumouvirus</taxon>
        <taxon>Moumouvirus goulettemassiliense</taxon>
    </lineage>
</organism>
<sequence>MKMIGLPIELIIYISDYLNNKDKFSIFFTCKTLKNCSKIIYLRHVHSYEKIKYHLENYLFEKIHYMTNDINIPYGVTWLQFKEFFNKPLNNYIPNTVTKIKFGKDFNQSVNGCLSNNIKFLEFGQNFNQSIENLPSSVKSLKFFGNYDNKIHGKIPKGVKKLYFYKSFTEFVSDNVTHLFVNDIDENKMKYIPKTITHLKFGSCFNQSIKGCIPQNITHLKFGYSYSQKLGEPSYYIVTVNPSNFDFDDCTKPYPNNVVLIAGKSFLPSSLTHLTLSKSLYKNNKDTIDPRIKIMVL</sequence>
<dbReference type="PANTHER" id="PTHR32134">
    <property type="entry name" value="FNIP REPEAT-CONTAINING PROTEIN"/>
    <property type="match status" value="1"/>
</dbReference>